<evidence type="ECO:0000313" key="3">
    <source>
        <dbReference type="EMBL" id="KAF6339768.1"/>
    </source>
</evidence>
<reference evidence="3 4" key="1">
    <citation type="journal article" date="2020" name="Nature">
        <title>Six reference-quality genomes reveal evolution of bat adaptations.</title>
        <authorList>
            <person name="Jebb D."/>
            <person name="Huang Z."/>
            <person name="Pippel M."/>
            <person name="Hughes G.M."/>
            <person name="Lavrichenko K."/>
            <person name="Devanna P."/>
            <person name="Winkler S."/>
            <person name="Jermiin L.S."/>
            <person name="Skirmuntt E.C."/>
            <person name="Katzourakis A."/>
            <person name="Burkitt-Gray L."/>
            <person name="Ray D.A."/>
            <person name="Sullivan K.A.M."/>
            <person name="Roscito J.G."/>
            <person name="Kirilenko B.M."/>
            <person name="Davalos L.M."/>
            <person name="Corthals A.P."/>
            <person name="Power M.L."/>
            <person name="Jones G."/>
            <person name="Ransome R.D."/>
            <person name="Dechmann D.K.N."/>
            <person name="Locatelli A.G."/>
            <person name="Puechmaille S.J."/>
            <person name="Fedrigo O."/>
            <person name="Jarvis E.D."/>
            <person name="Hiller M."/>
            <person name="Vernes S.C."/>
            <person name="Myers E.W."/>
            <person name="Teeling E.C."/>
        </authorList>
    </citation>
    <scope>NUCLEOTIDE SEQUENCE [LARGE SCALE GENOMIC DNA]</scope>
    <source>
        <strain evidence="3">MRhiFer1</strain>
        <tissue evidence="3">Lung</tissue>
    </source>
</reference>
<dbReference type="InterPro" id="IPR015416">
    <property type="entry name" value="Znf_H2C2_histone_UAS-bd"/>
</dbReference>
<dbReference type="CDD" id="cd09273">
    <property type="entry name" value="RNase_HI_RT_Bel"/>
    <property type="match status" value="1"/>
</dbReference>
<dbReference type="InterPro" id="IPR002156">
    <property type="entry name" value="RNaseH_domain"/>
</dbReference>
<dbReference type="PROSITE" id="PS50879">
    <property type="entry name" value="RNASE_H_1"/>
    <property type="match status" value="1"/>
</dbReference>
<protein>
    <recommendedName>
        <fullName evidence="2">RNase H type-1 domain-containing protein</fullName>
    </recommendedName>
</protein>
<organism evidence="3 4">
    <name type="scientific">Rhinolophus ferrumequinum</name>
    <name type="common">Greater horseshoe bat</name>
    <dbReference type="NCBI Taxonomy" id="59479"/>
    <lineage>
        <taxon>Eukaryota</taxon>
        <taxon>Metazoa</taxon>
        <taxon>Chordata</taxon>
        <taxon>Craniata</taxon>
        <taxon>Vertebrata</taxon>
        <taxon>Euteleostomi</taxon>
        <taxon>Mammalia</taxon>
        <taxon>Eutheria</taxon>
        <taxon>Laurasiatheria</taxon>
        <taxon>Chiroptera</taxon>
        <taxon>Yinpterochiroptera</taxon>
        <taxon>Rhinolophoidea</taxon>
        <taxon>Rhinolophidae</taxon>
        <taxon>Rhinolophinae</taxon>
        <taxon>Rhinolophus</taxon>
    </lineage>
</organism>
<proteinExistence type="predicted"/>
<sequence>MHTHSPTWDDCQQLLKTLFTTEERERILTEARKNVPGDNGRPTTLPNLIDERFPLNIPDWDFGNAEGRECLRVYRQTLMAGLRAAARRPTNLAKPPCCRPRIWKLPCMIAKRSWQKSQVHPDLQDAALPNSELVWYTDGSSFVIDGVHRVGAVVVDQGGSIIWSASLSPGTSAQKAELIALVEALERAEGRRVTVYTDSRYAFGTVHVHGAIYRERGFVTAEGKVLRNLPEVQRLLMAVQMPRAVAVVHVPGHQSARTPEAEGNRQADEAAKIAAVASSALALTLPTPELPRLPPRPDYTPEDLRWIQSHHCPESDQQGWHRDAEGRLILPAQLGLFLLSNLHQATHLGKKKLLTILESARLQFPRQAAQIQEIVDQCIGCQAIKPSKKGPQHTGTRVRGRVPGRS</sequence>
<evidence type="ECO:0000259" key="2">
    <source>
        <dbReference type="PROSITE" id="PS50879"/>
    </source>
</evidence>
<dbReference type="Proteomes" id="UP000585614">
    <property type="component" value="Unassembled WGS sequence"/>
</dbReference>
<dbReference type="InterPro" id="IPR008919">
    <property type="entry name" value="Retrov_capsid_N"/>
</dbReference>
<dbReference type="SUPFAM" id="SSF53098">
    <property type="entry name" value="Ribonuclease H-like"/>
    <property type="match status" value="1"/>
</dbReference>
<dbReference type="SUPFAM" id="SSF47943">
    <property type="entry name" value="Retrovirus capsid protein, N-terminal core domain"/>
    <property type="match status" value="1"/>
</dbReference>
<name>A0A7J7WR64_RHIFE</name>
<dbReference type="Gene3D" id="3.30.420.10">
    <property type="entry name" value="Ribonuclease H-like superfamily/Ribonuclease H"/>
    <property type="match status" value="1"/>
</dbReference>
<gene>
    <name evidence="3" type="ORF">mRhiFer1_008045</name>
</gene>
<dbReference type="EMBL" id="JACAGC010000010">
    <property type="protein sequence ID" value="KAF6339768.1"/>
    <property type="molecule type" value="Genomic_DNA"/>
</dbReference>
<dbReference type="Pfam" id="PF02093">
    <property type="entry name" value="Gag_p30"/>
    <property type="match status" value="1"/>
</dbReference>
<dbReference type="InterPro" id="IPR012337">
    <property type="entry name" value="RNaseH-like_sf"/>
</dbReference>
<comment type="caution">
    <text evidence="3">The sequence shown here is derived from an EMBL/GenBank/DDBJ whole genome shotgun (WGS) entry which is preliminary data.</text>
</comment>
<dbReference type="AlphaFoldDB" id="A0A7J7WR64"/>
<feature type="domain" description="RNase H type-1" evidence="2">
    <location>
        <begin position="129"/>
        <end position="276"/>
    </location>
</feature>
<dbReference type="GO" id="GO:0019068">
    <property type="term" value="P:virion assembly"/>
    <property type="evidence" value="ECO:0007669"/>
    <property type="project" value="InterPro"/>
</dbReference>
<dbReference type="Pfam" id="PF00075">
    <property type="entry name" value="RNase_H"/>
    <property type="match status" value="1"/>
</dbReference>
<dbReference type="InterPro" id="IPR050462">
    <property type="entry name" value="Retroviral_Gag-Pol_poly"/>
</dbReference>
<dbReference type="Pfam" id="PF09337">
    <property type="entry name" value="zf-H2C2"/>
    <property type="match status" value="1"/>
</dbReference>
<feature type="compositionally biased region" description="Basic residues" evidence="1">
    <location>
        <begin position="386"/>
        <end position="406"/>
    </location>
</feature>
<dbReference type="GO" id="GO:0003676">
    <property type="term" value="F:nucleic acid binding"/>
    <property type="evidence" value="ECO:0007669"/>
    <property type="project" value="InterPro"/>
</dbReference>
<dbReference type="InterPro" id="IPR036397">
    <property type="entry name" value="RNaseH_sf"/>
</dbReference>
<dbReference type="GO" id="GO:0004523">
    <property type="term" value="F:RNA-DNA hybrid ribonuclease activity"/>
    <property type="evidence" value="ECO:0007669"/>
    <property type="project" value="InterPro"/>
</dbReference>
<dbReference type="PANTHER" id="PTHR33166">
    <property type="entry name" value="GAG_P30 DOMAIN-CONTAINING PROTEIN"/>
    <property type="match status" value="1"/>
</dbReference>
<dbReference type="Gene3D" id="1.10.375.10">
    <property type="entry name" value="Human Immunodeficiency Virus Type 1 Capsid Protein"/>
    <property type="match status" value="1"/>
</dbReference>
<evidence type="ECO:0000256" key="1">
    <source>
        <dbReference type="SAM" id="MobiDB-lite"/>
    </source>
</evidence>
<feature type="region of interest" description="Disordered" evidence="1">
    <location>
        <begin position="385"/>
        <end position="406"/>
    </location>
</feature>
<accession>A0A7J7WR64</accession>
<evidence type="ECO:0000313" key="4">
    <source>
        <dbReference type="Proteomes" id="UP000585614"/>
    </source>
</evidence>
<dbReference type="InterPro" id="IPR003036">
    <property type="entry name" value="Gag_P30"/>
</dbReference>
<dbReference type="Gene3D" id="1.10.340.70">
    <property type="match status" value="1"/>
</dbReference>